<evidence type="ECO:0000313" key="1">
    <source>
        <dbReference type="Proteomes" id="UP000046392"/>
    </source>
</evidence>
<dbReference type="Proteomes" id="UP000046392">
    <property type="component" value="Unplaced"/>
</dbReference>
<accession>A0A0N5BYX1</accession>
<reference evidence="2" key="1">
    <citation type="submission" date="2017-02" db="UniProtKB">
        <authorList>
            <consortium name="WormBaseParasite"/>
        </authorList>
    </citation>
    <scope>IDENTIFICATION</scope>
</reference>
<sequence>MEKKQQEIQQHLHPKQQQQTILVVGDNISKYNTVTLSNNNDKNNANNNDNKGKEYLMEDDLSLSPEQRLYAKKCRILKGKYQEILISSYRLRNRLYKVRKQIIYLGKLKRVLFQTLHSQKDNFMETCLEIPDDDNYNEEVDEIIGNVLNSTAIKPPPVVGGKKRKIDNSRKKVVADIKIEMLPDKKDS</sequence>
<keyword evidence="1" id="KW-1185">Reference proteome</keyword>
<organism evidence="1 2">
    <name type="scientific">Strongyloides papillosus</name>
    <name type="common">Intestinal threadworm</name>
    <dbReference type="NCBI Taxonomy" id="174720"/>
    <lineage>
        <taxon>Eukaryota</taxon>
        <taxon>Metazoa</taxon>
        <taxon>Ecdysozoa</taxon>
        <taxon>Nematoda</taxon>
        <taxon>Chromadorea</taxon>
        <taxon>Rhabditida</taxon>
        <taxon>Tylenchina</taxon>
        <taxon>Panagrolaimomorpha</taxon>
        <taxon>Strongyloidoidea</taxon>
        <taxon>Strongyloididae</taxon>
        <taxon>Strongyloides</taxon>
    </lineage>
</organism>
<dbReference type="AlphaFoldDB" id="A0A0N5BYX1"/>
<dbReference type="STRING" id="174720.A0A0N5BYX1"/>
<name>A0A0N5BYX1_STREA</name>
<protein>
    <submittedName>
        <fullName evidence="2">INO80 complex subunit E</fullName>
    </submittedName>
</protein>
<evidence type="ECO:0000313" key="2">
    <source>
        <dbReference type="WBParaSite" id="SPAL_0001097000.1"/>
    </source>
</evidence>
<proteinExistence type="predicted"/>
<dbReference type="WBParaSite" id="SPAL_0001097000.1">
    <property type="protein sequence ID" value="SPAL_0001097000.1"/>
    <property type="gene ID" value="SPAL_0001097000"/>
</dbReference>